<evidence type="ECO:0000259" key="6">
    <source>
        <dbReference type="Pfam" id="PF07687"/>
    </source>
</evidence>
<dbReference type="GO" id="GO:0006508">
    <property type="term" value="P:proteolysis"/>
    <property type="evidence" value="ECO:0007669"/>
    <property type="project" value="UniProtKB-KW"/>
</dbReference>
<keyword evidence="7" id="KW-0121">Carboxypeptidase</keyword>
<evidence type="ECO:0000256" key="3">
    <source>
        <dbReference type="ARBA" id="ARBA00022723"/>
    </source>
</evidence>
<dbReference type="InterPro" id="IPR001261">
    <property type="entry name" value="ArgE/DapE_CS"/>
</dbReference>
<evidence type="ECO:0000256" key="4">
    <source>
        <dbReference type="ARBA" id="ARBA00022801"/>
    </source>
</evidence>
<protein>
    <submittedName>
        <fullName evidence="7">Carboxypeptidase PM20D1</fullName>
    </submittedName>
</protein>
<organism evidence="7 8">
    <name type="scientific">Dielma fastidiosa</name>
    <dbReference type="NCBI Taxonomy" id="1034346"/>
    <lineage>
        <taxon>Bacteria</taxon>
        <taxon>Bacillati</taxon>
        <taxon>Bacillota</taxon>
        <taxon>Erysipelotrichia</taxon>
        <taxon>Erysipelotrichales</taxon>
        <taxon>Erysipelotrichaceae</taxon>
        <taxon>Dielma</taxon>
    </lineage>
</organism>
<sequence>MKTVYETYQNEMMYPDLDIHQACRRLSQAIQCRTTSYVDVSKVDDAQFKRLHDVIRTSFPQVMHHGEVSMHGNSMLIKLTGSDQTLKPILLMSHLDVVPVVKGTEKDWTYGPYSGAIADGMIWGRGALDIKNMVFAILEAVEYCLTHAMNLKRTIYCAFGEDEETCNTGSARMAAYLKKQGVQLEFVLDEGGGEIIDGDVYGAKGSLVSSICLSEKGYADLLLEAKSVGGHSSNPVHGTSLGHLAKAITAIAEHPLPARLSELNKAALRTLAPKINQEPMKTYVSSIEAHENAILDYYLNSEELYNQVSTTIAPTMICEGAQAGNVMPQNMWAVINFRLACHDSIDTLLEACSKLVGDEIKCSYIQANDASAISRYDSYGYQKLTETLQTFFGGVSFIPNLVTGSTDARNYECICDTVLRYGPFIEEAEIVSKGVHGTNERISIRAYAQGIRSLIHLIQQTCK</sequence>
<keyword evidence="5" id="KW-0862">Zinc</keyword>
<dbReference type="SUPFAM" id="SSF55031">
    <property type="entry name" value="Bacterial exopeptidase dimerisation domain"/>
    <property type="match status" value="1"/>
</dbReference>
<dbReference type="EMBL" id="QJKH01000005">
    <property type="protein sequence ID" value="PXX79611.1"/>
    <property type="molecule type" value="Genomic_DNA"/>
</dbReference>
<evidence type="ECO:0000256" key="5">
    <source>
        <dbReference type="ARBA" id="ARBA00022833"/>
    </source>
</evidence>
<comment type="caution">
    <text evidence="7">The sequence shown here is derived from an EMBL/GenBank/DDBJ whole genome shotgun (WGS) entry which is preliminary data.</text>
</comment>
<keyword evidence="2" id="KW-0645">Protease</keyword>
<dbReference type="Gene3D" id="1.10.150.900">
    <property type="match status" value="1"/>
</dbReference>
<comment type="similarity">
    <text evidence="1">Belongs to the peptidase M20A family.</text>
</comment>
<dbReference type="PROSITE" id="PS00758">
    <property type="entry name" value="ARGE_DAPE_CPG2_1"/>
    <property type="match status" value="1"/>
</dbReference>
<dbReference type="RefSeq" id="WP_022936982.1">
    <property type="nucleotide sequence ID" value="NZ_CABKRQ010000002.1"/>
</dbReference>
<dbReference type="InterPro" id="IPR011650">
    <property type="entry name" value="Peptidase_M20_dimer"/>
</dbReference>
<dbReference type="InterPro" id="IPR036264">
    <property type="entry name" value="Bact_exopeptidase_dim_dom"/>
</dbReference>
<dbReference type="Gene3D" id="3.30.70.360">
    <property type="match status" value="1"/>
</dbReference>
<keyword evidence="8" id="KW-1185">Reference proteome</keyword>
<dbReference type="Pfam" id="PF07687">
    <property type="entry name" value="M20_dimer"/>
    <property type="match status" value="1"/>
</dbReference>
<name>A0A318KP49_9FIRM</name>
<dbReference type="Proteomes" id="UP000247612">
    <property type="component" value="Unassembled WGS sequence"/>
</dbReference>
<dbReference type="SUPFAM" id="SSF53187">
    <property type="entry name" value="Zn-dependent exopeptidases"/>
    <property type="match status" value="1"/>
</dbReference>
<dbReference type="OrthoDB" id="9761532at2"/>
<keyword evidence="3" id="KW-0479">Metal-binding</keyword>
<keyword evidence="4" id="KW-0378">Hydrolase</keyword>
<evidence type="ECO:0000256" key="1">
    <source>
        <dbReference type="ARBA" id="ARBA00006247"/>
    </source>
</evidence>
<reference evidence="7 8" key="1">
    <citation type="submission" date="2018-05" db="EMBL/GenBank/DDBJ databases">
        <title>Genomic Encyclopedia of Type Strains, Phase IV (KMG-IV): sequencing the most valuable type-strain genomes for metagenomic binning, comparative biology and taxonomic classification.</title>
        <authorList>
            <person name="Goeker M."/>
        </authorList>
    </citation>
    <scope>NUCLEOTIDE SEQUENCE [LARGE SCALE GENOMIC DNA]</scope>
    <source>
        <strain evidence="7 8">JC118</strain>
    </source>
</reference>
<dbReference type="PANTHER" id="PTHR45962:SF1">
    <property type="entry name" value="N-FATTY-ACYL-AMINO ACID SYNTHASE_HYDROLASE PM20D1"/>
    <property type="match status" value="1"/>
</dbReference>
<dbReference type="InterPro" id="IPR002933">
    <property type="entry name" value="Peptidase_M20"/>
</dbReference>
<dbReference type="PANTHER" id="PTHR45962">
    <property type="entry name" value="N-FATTY-ACYL-AMINO ACID SYNTHASE/HYDROLASE PM20D1"/>
    <property type="match status" value="1"/>
</dbReference>
<accession>A0A318KP49</accession>
<evidence type="ECO:0000313" key="8">
    <source>
        <dbReference type="Proteomes" id="UP000247612"/>
    </source>
</evidence>
<dbReference type="GO" id="GO:0004180">
    <property type="term" value="F:carboxypeptidase activity"/>
    <property type="evidence" value="ECO:0007669"/>
    <property type="project" value="UniProtKB-KW"/>
</dbReference>
<dbReference type="Gene3D" id="3.40.630.10">
    <property type="entry name" value="Zn peptidases"/>
    <property type="match status" value="1"/>
</dbReference>
<feature type="domain" description="Peptidase M20 dimerisation" evidence="6">
    <location>
        <begin position="214"/>
        <end position="359"/>
    </location>
</feature>
<dbReference type="InterPro" id="IPR047177">
    <property type="entry name" value="Pept_M20A"/>
</dbReference>
<evidence type="ECO:0000256" key="2">
    <source>
        <dbReference type="ARBA" id="ARBA00022670"/>
    </source>
</evidence>
<evidence type="ECO:0000313" key="7">
    <source>
        <dbReference type="EMBL" id="PXX79611.1"/>
    </source>
</evidence>
<dbReference type="AlphaFoldDB" id="A0A318KP49"/>
<proteinExistence type="inferred from homology"/>
<dbReference type="STRING" id="1034346.GCA_000313565_00676"/>
<dbReference type="GO" id="GO:0046872">
    <property type="term" value="F:metal ion binding"/>
    <property type="evidence" value="ECO:0007669"/>
    <property type="project" value="UniProtKB-KW"/>
</dbReference>
<dbReference type="Pfam" id="PF01546">
    <property type="entry name" value="Peptidase_M20"/>
    <property type="match status" value="1"/>
</dbReference>
<gene>
    <name evidence="7" type="ORF">DES51_10583</name>
</gene>